<sequence>MGWLLKVFLQENHKCEPVSLETLPGRHLNIDCDSIKIYLASEGLAVRSSPRGQRVPSSKPDFTVDPPCKQSWCTLNLMSWVKSLPTGVVRKFGQGGISSGVALGL</sequence>
<keyword evidence="3" id="KW-1185">Reference proteome</keyword>
<evidence type="ECO:0000313" key="3">
    <source>
        <dbReference type="Proteomes" id="UP000499080"/>
    </source>
</evidence>
<accession>A0A4Y2W174</accession>
<proteinExistence type="predicted"/>
<protein>
    <submittedName>
        <fullName evidence="1">Uncharacterized protein</fullName>
    </submittedName>
</protein>
<reference evidence="1 3" key="1">
    <citation type="journal article" date="2019" name="Sci. Rep.">
        <title>Orb-weaving spider Araneus ventricosus genome elucidates the spidroin gene catalogue.</title>
        <authorList>
            <person name="Kono N."/>
            <person name="Nakamura H."/>
            <person name="Ohtoshi R."/>
            <person name="Moran D.A.P."/>
            <person name="Shinohara A."/>
            <person name="Yoshida Y."/>
            <person name="Fujiwara M."/>
            <person name="Mori M."/>
            <person name="Tomita M."/>
            <person name="Arakawa K."/>
        </authorList>
    </citation>
    <scope>NUCLEOTIDE SEQUENCE [LARGE SCALE GENOMIC DNA]</scope>
</reference>
<gene>
    <name evidence="2" type="ORF">AVEN_184032_1</name>
    <name evidence="1" type="ORF">AVEN_231492_1</name>
</gene>
<organism evidence="1 3">
    <name type="scientific">Araneus ventricosus</name>
    <name type="common">Orbweaver spider</name>
    <name type="synonym">Epeira ventricosa</name>
    <dbReference type="NCBI Taxonomy" id="182803"/>
    <lineage>
        <taxon>Eukaryota</taxon>
        <taxon>Metazoa</taxon>
        <taxon>Ecdysozoa</taxon>
        <taxon>Arthropoda</taxon>
        <taxon>Chelicerata</taxon>
        <taxon>Arachnida</taxon>
        <taxon>Araneae</taxon>
        <taxon>Araneomorphae</taxon>
        <taxon>Entelegynae</taxon>
        <taxon>Araneoidea</taxon>
        <taxon>Araneidae</taxon>
        <taxon>Araneus</taxon>
    </lineage>
</organism>
<name>A0A4Y2W174_ARAVE</name>
<dbReference type="EMBL" id="BGPR01054757">
    <property type="protein sequence ID" value="GBO31453.1"/>
    <property type="molecule type" value="Genomic_DNA"/>
</dbReference>
<dbReference type="Proteomes" id="UP000499080">
    <property type="component" value="Unassembled WGS sequence"/>
</dbReference>
<dbReference type="AlphaFoldDB" id="A0A4Y2W174"/>
<dbReference type="EMBL" id="BGPR01054767">
    <property type="protein sequence ID" value="GBO31459.1"/>
    <property type="molecule type" value="Genomic_DNA"/>
</dbReference>
<comment type="caution">
    <text evidence="1">The sequence shown here is derived from an EMBL/GenBank/DDBJ whole genome shotgun (WGS) entry which is preliminary data.</text>
</comment>
<evidence type="ECO:0000313" key="1">
    <source>
        <dbReference type="EMBL" id="GBO31453.1"/>
    </source>
</evidence>
<evidence type="ECO:0000313" key="2">
    <source>
        <dbReference type="EMBL" id="GBO31459.1"/>
    </source>
</evidence>